<keyword evidence="3" id="KW-0440">LIM domain</keyword>
<dbReference type="PROSITE" id="PS00478">
    <property type="entry name" value="LIM_DOMAIN_1"/>
    <property type="match status" value="1"/>
</dbReference>
<proteinExistence type="predicted"/>
<evidence type="ECO:0000313" key="6">
    <source>
        <dbReference type="EMBL" id="KAF2193395.1"/>
    </source>
</evidence>
<accession>A0A6A6EQG0</accession>
<feature type="domain" description="LIM zinc-binding" evidence="5">
    <location>
        <begin position="497"/>
        <end position="559"/>
    </location>
</feature>
<feature type="compositionally biased region" description="Basic residues" evidence="4">
    <location>
        <begin position="305"/>
        <end position="317"/>
    </location>
</feature>
<evidence type="ECO:0000256" key="2">
    <source>
        <dbReference type="ARBA" id="ARBA00022833"/>
    </source>
</evidence>
<dbReference type="EMBL" id="ML994613">
    <property type="protein sequence ID" value="KAF2193395.1"/>
    <property type="molecule type" value="Genomic_DNA"/>
</dbReference>
<evidence type="ECO:0000256" key="3">
    <source>
        <dbReference type="PROSITE-ProRule" id="PRU00125"/>
    </source>
</evidence>
<dbReference type="GO" id="GO:0030695">
    <property type="term" value="F:GTPase regulator activity"/>
    <property type="evidence" value="ECO:0007669"/>
    <property type="project" value="UniProtKB-ARBA"/>
</dbReference>
<evidence type="ECO:0000313" key="7">
    <source>
        <dbReference type="Proteomes" id="UP000800200"/>
    </source>
</evidence>
<dbReference type="InterPro" id="IPR031348">
    <property type="entry name" value="PigL_N"/>
</dbReference>
<dbReference type="Pfam" id="PF17111">
    <property type="entry name" value="PigL_N"/>
    <property type="match status" value="1"/>
</dbReference>
<feature type="compositionally biased region" description="Polar residues" evidence="4">
    <location>
        <begin position="372"/>
        <end position="413"/>
    </location>
</feature>
<dbReference type="GO" id="GO:0046872">
    <property type="term" value="F:metal ion binding"/>
    <property type="evidence" value="ECO:0007669"/>
    <property type="project" value="UniProtKB-KW"/>
</dbReference>
<feature type="compositionally biased region" description="Low complexity" evidence="4">
    <location>
        <begin position="489"/>
        <end position="498"/>
    </location>
</feature>
<dbReference type="InterPro" id="IPR001781">
    <property type="entry name" value="Znf_LIM"/>
</dbReference>
<dbReference type="OrthoDB" id="19923at2759"/>
<keyword evidence="1 3" id="KW-0479">Metal-binding</keyword>
<feature type="region of interest" description="Disordered" evidence="4">
    <location>
        <begin position="268"/>
        <end position="498"/>
    </location>
</feature>
<keyword evidence="2 3" id="KW-0862">Zinc</keyword>
<dbReference type="SMART" id="SM00132">
    <property type="entry name" value="LIM"/>
    <property type="match status" value="1"/>
</dbReference>
<feature type="compositionally biased region" description="Low complexity" evidence="4">
    <location>
        <begin position="333"/>
        <end position="348"/>
    </location>
</feature>
<evidence type="ECO:0000259" key="5">
    <source>
        <dbReference type="PROSITE" id="PS50023"/>
    </source>
</evidence>
<name>A0A6A6EQG0_9PEZI</name>
<organism evidence="6 7">
    <name type="scientific">Zopfia rhizophila CBS 207.26</name>
    <dbReference type="NCBI Taxonomy" id="1314779"/>
    <lineage>
        <taxon>Eukaryota</taxon>
        <taxon>Fungi</taxon>
        <taxon>Dikarya</taxon>
        <taxon>Ascomycota</taxon>
        <taxon>Pezizomycotina</taxon>
        <taxon>Dothideomycetes</taxon>
        <taxon>Dothideomycetes incertae sedis</taxon>
        <taxon>Zopfiaceae</taxon>
        <taxon>Zopfia</taxon>
    </lineage>
</organism>
<keyword evidence="7" id="KW-1185">Reference proteome</keyword>
<sequence length="649" mass="71329">MPEPITICAGALGAVANAIDLGIKTYNLIDGIKSAPENIKRLGVDLQGLYHVLGLLAQALEAQNKKSRQDSLPVHMIANIKELLDSCIKVFKEINKCVQPFIEADGSVIRSWGKGIKWEIGKKANMSTLQKALSNNKATLELAISTLNFFNSSQTVEMVVHLQRDVRRLRRQMNQRDHGDAVSLNTPNAHITQQSPAAQNDPYSIPMQRFLARTASVASRVSVSTRITELDSIFSDDVSEATEVTAYAEISTSEINEGLNAEYYVETEKDSPHVHQTEVGDRPPDQSNTKDISDIEVPKPTKQSTWKKFRDRMKRSTSRNALDSVPETDPQASTSNPPSSQPTPSETPYHSSLEPATTSDHPPITLCPPTISEPTSNVPTSKSATPIGTELTKTMSTPSMPFHGQQTERTSATLPHRSATTPLTTLSFLPSQNTNNSLPPPQNPYTLSGYGHIGDTLDDPDLTSPTPTPNDRDTLLSTLRQPSPPSAPATPKTDSSTPCRVCNSAIQDSKHYLLSSSVWHTSCFRCTSCNILLPTSPPPFLLKDDFLVCSSCSFNCQKCDARIEEHGVKDGYSGTFNTMQTLATTPGQLDCPGLFFCHEYHRSIKNLRYARTSQGVFCLACHPTTMSEIEKVRRERQREKARPMPLLVG</sequence>
<evidence type="ECO:0000256" key="1">
    <source>
        <dbReference type="ARBA" id="ARBA00022723"/>
    </source>
</evidence>
<gene>
    <name evidence="6" type="ORF">K469DRAFT_550737</name>
</gene>
<dbReference type="Pfam" id="PF00412">
    <property type="entry name" value="LIM"/>
    <property type="match status" value="1"/>
</dbReference>
<evidence type="ECO:0000256" key="4">
    <source>
        <dbReference type="SAM" id="MobiDB-lite"/>
    </source>
</evidence>
<protein>
    <recommendedName>
        <fullName evidence="5">LIM zinc-binding domain-containing protein</fullName>
    </recommendedName>
</protein>
<feature type="compositionally biased region" description="Basic and acidic residues" evidence="4">
    <location>
        <begin position="268"/>
        <end position="284"/>
    </location>
</feature>
<dbReference type="Proteomes" id="UP000800200">
    <property type="component" value="Unassembled WGS sequence"/>
</dbReference>
<reference evidence="6" key="1">
    <citation type="journal article" date="2020" name="Stud. Mycol.">
        <title>101 Dothideomycetes genomes: a test case for predicting lifestyles and emergence of pathogens.</title>
        <authorList>
            <person name="Haridas S."/>
            <person name="Albert R."/>
            <person name="Binder M."/>
            <person name="Bloem J."/>
            <person name="Labutti K."/>
            <person name="Salamov A."/>
            <person name="Andreopoulos B."/>
            <person name="Baker S."/>
            <person name="Barry K."/>
            <person name="Bills G."/>
            <person name="Bluhm B."/>
            <person name="Cannon C."/>
            <person name="Castanera R."/>
            <person name="Culley D."/>
            <person name="Daum C."/>
            <person name="Ezra D."/>
            <person name="Gonzalez J."/>
            <person name="Henrissat B."/>
            <person name="Kuo A."/>
            <person name="Liang C."/>
            <person name="Lipzen A."/>
            <person name="Lutzoni F."/>
            <person name="Magnuson J."/>
            <person name="Mondo S."/>
            <person name="Nolan M."/>
            <person name="Ohm R."/>
            <person name="Pangilinan J."/>
            <person name="Park H.-J."/>
            <person name="Ramirez L."/>
            <person name="Alfaro M."/>
            <person name="Sun H."/>
            <person name="Tritt A."/>
            <person name="Yoshinaga Y."/>
            <person name="Zwiers L.-H."/>
            <person name="Turgeon B."/>
            <person name="Goodwin S."/>
            <person name="Spatafora J."/>
            <person name="Crous P."/>
            <person name="Grigoriev I."/>
        </authorList>
    </citation>
    <scope>NUCLEOTIDE SEQUENCE</scope>
    <source>
        <strain evidence="6">CBS 207.26</strain>
    </source>
</reference>
<dbReference type="PROSITE" id="PS50023">
    <property type="entry name" value="LIM_DOMAIN_2"/>
    <property type="match status" value="1"/>
</dbReference>
<dbReference type="Gene3D" id="2.10.110.10">
    <property type="entry name" value="Cysteine Rich Protein"/>
    <property type="match status" value="1"/>
</dbReference>
<feature type="compositionally biased region" description="Low complexity" evidence="4">
    <location>
        <begin position="420"/>
        <end position="431"/>
    </location>
</feature>
<dbReference type="AlphaFoldDB" id="A0A6A6EQG0"/>